<reference evidence="15" key="1">
    <citation type="submission" date="2016-10" db="EMBL/GenBank/DDBJ databases">
        <authorList>
            <person name="Varghese N."/>
        </authorList>
    </citation>
    <scope>NUCLEOTIDE SEQUENCE [LARGE SCALE GENOMIC DNA]</scope>
    <source>
        <strain evidence="15">GAS106B</strain>
    </source>
</reference>
<dbReference type="EMBL" id="FNKP01000002">
    <property type="protein sequence ID" value="SDR37361.1"/>
    <property type="molecule type" value="Genomic_DNA"/>
</dbReference>
<comment type="catalytic activity">
    <reaction evidence="10 12">
        <text>ATP + H2O = ADP + phosphate + H(+)</text>
        <dbReference type="Rhea" id="RHEA:13065"/>
        <dbReference type="ChEBI" id="CHEBI:15377"/>
        <dbReference type="ChEBI" id="CHEBI:15378"/>
        <dbReference type="ChEBI" id="CHEBI:30616"/>
        <dbReference type="ChEBI" id="CHEBI:43474"/>
        <dbReference type="ChEBI" id="CHEBI:456216"/>
        <dbReference type="EC" id="5.6.2.3"/>
    </reaction>
</comment>
<sequence>MNAPDKFIEAAREVPASVEAEQSVLGALMVDNDSIDRIGDLKESHFYRYDHRMIFEHISKLIVAGRTADMITVFEALGNSGKADQVGGLAYLNTLVQNTPGSAGIARWADIVIDRWKLRGLLSASDEVAEMVFNRAGKSVSEIISEAQAKFEPLAEAKSFEPKMPGPILTEIVTEIDERYHGAPLSVTSTGFADMDAKLGGGLRGSELVIVAGRPSMGKTAFSMNIAGNVAQDGGTVLVFSLEMSGKALHQRNIARIGGIPLGHVLDGKKITESDWPRLTHAVSVMSEMMLLVDDTSGLSMAEIASRSRTVKRRYGLKMIVVDYIGLMTGGTEERQDLKIGGYSAGLKGLAKQLDIPVVALAQLNRGVEQRPNKRPTMGDLRDSGAIEQDADIILMLYRDEVYNPDSPDRGTAEIIVGKQRNGETGPVRLAFIGEHQKFADMAPGYVSAPRTTPEKTRRGFE</sequence>
<dbReference type="AlphaFoldDB" id="A0A1H1II44"/>
<dbReference type="GO" id="GO:0005829">
    <property type="term" value="C:cytosol"/>
    <property type="evidence" value="ECO:0007669"/>
    <property type="project" value="TreeGrafter"/>
</dbReference>
<dbReference type="NCBIfam" id="TIGR00665">
    <property type="entry name" value="DnaB"/>
    <property type="match status" value="1"/>
</dbReference>
<comment type="similarity">
    <text evidence="1 12">Belongs to the helicase family. DnaB subfamily.</text>
</comment>
<dbReference type="InterPro" id="IPR016136">
    <property type="entry name" value="DNA_helicase_N/primase_C"/>
</dbReference>
<proteinExistence type="inferred from homology"/>
<dbReference type="InterPro" id="IPR007694">
    <property type="entry name" value="DNA_helicase_DnaB-like_C"/>
</dbReference>
<dbReference type="GO" id="GO:0003677">
    <property type="term" value="F:DNA binding"/>
    <property type="evidence" value="ECO:0007669"/>
    <property type="project" value="UniProtKB-UniRule"/>
</dbReference>
<keyword evidence="7 12" id="KW-0067">ATP-binding</keyword>
<evidence type="ECO:0000256" key="10">
    <source>
        <dbReference type="ARBA" id="ARBA00048954"/>
    </source>
</evidence>
<dbReference type="InterPro" id="IPR007692">
    <property type="entry name" value="DNA_helicase_DnaB"/>
</dbReference>
<dbReference type="Gene3D" id="3.40.50.300">
    <property type="entry name" value="P-loop containing nucleotide triphosphate hydrolases"/>
    <property type="match status" value="1"/>
</dbReference>
<dbReference type="GO" id="GO:0016887">
    <property type="term" value="F:ATP hydrolysis activity"/>
    <property type="evidence" value="ECO:0007669"/>
    <property type="project" value="RHEA"/>
</dbReference>
<dbReference type="OrthoDB" id="9060359at2"/>
<dbReference type="InterPro" id="IPR007693">
    <property type="entry name" value="DNA_helicase_DnaB-like_N"/>
</dbReference>
<evidence type="ECO:0000256" key="3">
    <source>
        <dbReference type="ARBA" id="ARBA00022705"/>
    </source>
</evidence>
<dbReference type="PANTHER" id="PTHR30153:SF2">
    <property type="entry name" value="REPLICATIVE DNA HELICASE"/>
    <property type="match status" value="1"/>
</dbReference>
<keyword evidence="2 12" id="KW-0639">Primosome</keyword>
<keyword evidence="5 12" id="KW-0378">Hydrolase</keyword>
<keyword evidence="3 12" id="KW-0235">DNA replication</keyword>
<organism evidence="14 15">
    <name type="scientific">Paraburkholderia fungorum</name>
    <dbReference type="NCBI Taxonomy" id="134537"/>
    <lineage>
        <taxon>Bacteria</taxon>
        <taxon>Pseudomonadati</taxon>
        <taxon>Pseudomonadota</taxon>
        <taxon>Betaproteobacteria</taxon>
        <taxon>Burkholderiales</taxon>
        <taxon>Burkholderiaceae</taxon>
        <taxon>Paraburkholderia</taxon>
    </lineage>
</organism>
<dbReference type="EC" id="5.6.2.3" evidence="11 12"/>
<comment type="function">
    <text evidence="12">The main replicative DNA helicase, it participates in initiation and elongation during chromosome replication. Travels ahead of the DNA replisome, separating dsDNA into templates for DNA synthesis. A processive ATP-dependent 5'-3' DNA helicase it has DNA-dependent ATPase activity.</text>
</comment>
<dbReference type="Proteomes" id="UP000183487">
    <property type="component" value="Unassembled WGS sequence"/>
</dbReference>
<evidence type="ECO:0000256" key="2">
    <source>
        <dbReference type="ARBA" id="ARBA00022515"/>
    </source>
</evidence>
<evidence type="ECO:0000256" key="6">
    <source>
        <dbReference type="ARBA" id="ARBA00022806"/>
    </source>
</evidence>
<keyword evidence="4 12" id="KW-0547">Nucleotide-binding</keyword>
<evidence type="ECO:0000313" key="15">
    <source>
        <dbReference type="Proteomes" id="UP000183487"/>
    </source>
</evidence>
<evidence type="ECO:0000256" key="12">
    <source>
        <dbReference type="RuleBase" id="RU362085"/>
    </source>
</evidence>
<dbReference type="Pfam" id="PF03796">
    <property type="entry name" value="DnaB_C"/>
    <property type="match status" value="1"/>
</dbReference>
<dbReference type="GO" id="GO:0005524">
    <property type="term" value="F:ATP binding"/>
    <property type="evidence" value="ECO:0007669"/>
    <property type="project" value="UniProtKB-UniRule"/>
</dbReference>
<dbReference type="Gene3D" id="1.10.860.10">
    <property type="entry name" value="DNAb Helicase, Chain A"/>
    <property type="match status" value="1"/>
</dbReference>
<dbReference type="Pfam" id="PF00772">
    <property type="entry name" value="DnaB"/>
    <property type="match status" value="1"/>
</dbReference>
<dbReference type="RefSeq" id="WP_074769957.1">
    <property type="nucleotide sequence ID" value="NZ_FNKP01000002.1"/>
</dbReference>
<evidence type="ECO:0000256" key="5">
    <source>
        <dbReference type="ARBA" id="ARBA00022801"/>
    </source>
</evidence>
<evidence type="ECO:0000256" key="7">
    <source>
        <dbReference type="ARBA" id="ARBA00022840"/>
    </source>
</evidence>
<feature type="domain" description="SF4 helicase" evidence="13">
    <location>
        <begin position="181"/>
        <end position="446"/>
    </location>
</feature>
<dbReference type="SUPFAM" id="SSF48024">
    <property type="entry name" value="N-terminal domain of DnaB helicase"/>
    <property type="match status" value="1"/>
</dbReference>
<dbReference type="GO" id="GO:1990077">
    <property type="term" value="C:primosome complex"/>
    <property type="evidence" value="ECO:0007669"/>
    <property type="project" value="UniProtKB-UniRule"/>
</dbReference>
<evidence type="ECO:0000256" key="11">
    <source>
        <dbReference type="NCBIfam" id="TIGR00665"/>
    </source>
</evidence>
<dbReference type="PANTHER" id="PTHR30153">
    <property type="entry name" value="REPLICATIVE DNA HELICASE DNAB"/>
    <property type="match status" value="1"/>
</dbReference>
<dbReference type="GO" id="GO:0006269">
    <property type="term" value="P:DNA replication, synthesis of primer"/>
    <property type="evidence" value="ECO:0007669"/>
    <property type="project" value="UniProtKB-UniRule"/>
</dbReference>
<evidence type="ECO:0000256" key="8">
    <source>
        <dbReference type="ARBA" id="ARBA00023125"/>
    </source>
</evidence>
<name>A0A1H1II44_9BURK</name>
<dbReference type="InterPro" id="IPR036185">
    <property type="entry name" value="DNA_heli_DnaB-like_N_sf"/>
</dbReference>
<evidence type="ECO:0000256" key="9">
    <source>
        <dbReference type="ARBA" id="ARBA00023235"/>
    </source>
</evidence>
<evidence type="ECO:0000256" key="1">
    <source>
        <dbReference type="ARBA" id="ARBA00008428"/>
    </source>
</evidence>
<dbReference type="SUPFAM" id="SSF52540">
    <property type="entry name" value="P-loop containing nucleoside triphosphate hydrolases"/>
    <property type="match status" value="1"/>
</dbReference>
<dbReference type="GO" id="GO:0043139">
    <property type="term" value="F:5'-3' DNA helicase activity"/>
    <property type="evidence" value="ECO:0007669"/>
    <property type="project" value="UniProtKB-EC"/>
</dbReference>
<evidence type="ECO:0000313" key="14">
    <source>
        <dbReference type="EMBL" id="SDR37361.1"/>
    </source>
</evidence>
<dbReference type="InterPro" id="IPR027417">
    <property type="entry name" value="P-loop_NTPase"/>
</dbReference>
<keyword evidence="9" id="KW-0413">Isomerase</keyword>
<dbReference type="PROSITE" id="PS51199">
    <property type="entry name" value="SF4_HELICASE"/>
    <property type="match status" value="1"/>
</dbReference>
<accession>A0A1H1II44</accession>
<keyword evidence="15" id="KW-1185">Reference proteome</keyword>
<keyword evidence="6 12" id="KW-0347">Helicase</keyword>
<evidence type="ECO:0000259" key="13">
    <source>
        <dbReference type="PROSITE" id="PS51199"/>
    </source>
</evidence>
<keyword evidence="8 12" id="KW-0238">DNA-binding</keyword>
<protein>
    <recommendedName>
        <fullName evidence="11 12">Replicative DNA helicase</fullName>
        <ecNumber evidence="11 12">5.6.2.3</ecNumber>
    </recommendedName>
</protein>
<gene>
    <name evidence="14" type="ORF">SAMN05443245_5215</name>
</gene>
<dbReference type="CDD" id="cd00984">
    <property type="entry name" value="DnaB_C"/>
    <property type="match status" value="1"/>
</dbReference>
<evidence type="ECO:0000256" key="4">
    <source>
        <dbReference type="ARBA" id="ARBA00022741"/>
    </source>
</evidence>